<protein>
    <submittedName>
        <fullName evidence="2">Uncharacterized protein</fullName>
    </submittedName>
</protein>
<evidence type="ECO:0000256" key="1">
    <source>
        <dbReference type="SAM" id="MobiDB-lite"/>
    </source>
</evidence>
<feature type="region of interest" description="Disordered" evidence="1">
    <location>
        <begin position="234"/>
        <end position="296"/>
    </location>
</feature>
<sequence>MQQSGTKVLVQKANVFQIMIADSKSPQVQSAIEGVMEAVDASKVCQDKVTRAFKAAVQQVREQQEQRLAVSTSEKVLTPKCAVCSESRTEQTTKTEGERTSKGPARHDEKLPRADAEAKYAKLLDSLATTVESLEKAVQAAPNTKLNIKTAVKKMGADFRDFSGHAKQLGLTRNPDALEISARQLQQQQAQQHALTLKLLREIREEQVRQNLTTVAGTDFFQPSQGTQVMAVAEAPQELAQSGTAKKPVQKAKGQRRQQQQQQPQRQERQQLQEQQHREGPEEATKWTKVVRRKKA</sequence>
<dbReference type="AlphaFoldDB" id="A0A9P0IUC8"/>
<feature type="region of interest" description="Disordered" evidence="1">
    <location>
        <begin position="85"/>
        <end position="113"/>
    </location>
</feature>
<reference evidence="2" key="1">
    <citation type="submission" date="2022-02" db="EMBL/GenBank/DDBJ databases">
        <authorList>
            <person name="King R."/>
        </authorList>
    </citation>
    <scope>NUCLEOTIDE SEQUENCE</scope>
</reference>
<gene>
    <name evidence="2" type="ORF">APHIGO_LOCUS3109</name>
</gene>
<feature type="compositionally biased region" description="Basic and acidic residues" evidence="1">
    <location>
        <begin position="266"/>
        <end position="286"/>
    </location>
</feature>
<reference evidence="2" key="2">
    <citation type="submission" date="2022-10" db="EMBL/GenBank/DDBJ databases">
        <authorList>
            <consortium name="ENA_rothamsted_submissions"/>
            <consortium name="culmorum"/>
            <person name="King R."/>
        </authorList>
    </citation>
    <scope>NUCLEOTIDE SEQUENCE</scope>
</reference>
<name>A0A9P0IUC8_APHGO</name>
<evidence type="ECO:0000313" key="3">
    <source>
        <dbReference type="Proteomes" id="UP001154329"/>
    </source>
</evidence>
<feature type="compositionally biased region" description="Basic and acidic residues" evidence="1">
    <location>
        <begin position="87"/>
        <end position="113"/>
    </location>
</feature>
<dbReference type="EMBL" id="OU899034">
    <property type="protein sequence ID" value="CAH1715269.1"/>
    <property type="molecule type" value="Genomic_DNA"/>
</dbReference>
<organism evidence="2 3">
    <name type="scientific">Aphis gossypii</name>
    <name type="common">Cotton aphid</name>
    <dbReference type="NCBI Taxonomy" id="80765"/>
    <lineage>
        <taxon>Eukaryota</taxon>
        <taxon>Metazoa</taxon>
        <taxon>Ecdysozoa</taxon>
        <taxon>Arthropoda</taxon>
        <taxon>Hexapoda</taxon>
        <taxon>Insecta</taxon>
        <taxon>Pterygota</taxon>
        <taxon>Neoptera</taxon>
        <taxon>Paraneoptera</taxon>
        <taxon>Hemiptera</taxon>
        <taxon>Sternorrhyncha</taxon>
        <taxon>Aphidomorpha</taxon>
        <taxon>Aphidoidea</taxon>
        <taxon>Aphididae</taxon>
        <taxon>Aphidini</taxon>
        <taxon>Aphis</taxon>
        <taxon>Aphis</taxon>
    </lineage>
</organism>
<proteinExistence type="predicted"/>
<evidence type="ECO:0000313" key="2">
    <source>
        <dbReference type="EMBL" id="CAH1715269.1"/>
    </source>
</evidence>
<keyword evidence="3" id="KW-1185">Reference proteome</keyword>
<accession>A0A9P0IUC8</accession>
<dbReference type="Proteomes" id="UP001154329">
    <property type="component" value="Chromosome 1"/>
</dbReference>